<dbReference type="InterPro" id="IPR051396">
    <property type="entry name" value="Bact_Antivir_Def_Nuclease"/>
</dbReference>
<protein>
    <submittedName>
        <fullName evidence="2">AAA family ATPase</fullName>
    </submittedName>
</protein>
<sequence length="312" mass="34972">MANKITKLKSIDIKNFRGLSGVSLDIADRITIVCGKNGTSKSTILGIIAQVFSFKKDYSANPPENLKFKTLTDVNFESVFSDHFRFSKHDEPGSMDIGFVVYDGASDTTQSELKLRVYDVADRDKVRPVVRGNKIEGVSNTSRNITHPVIYLSLARLQPITTRKEYSVRNEEYIRNNSDYFKGLNNKILIKTTSTLITATSGSIKSVVGHANYYDQDSVSVGEDNVGQILQALLSFKKLKEEYKNYHGGILLIDEADAGLFPAAQLEFIKLLTKITKELNLQVVMTSHSPTMIEEVYKLSKASKDYRTIYLT</sequence>
<feature type="domain" description="Endonuclease GajA/Old nuclease/RecF-like AAA" evidence="1">
    <location>
        <begin position="141"/>
        <end position="293"/>
    </location>
</feature>
<reference evidence="2 3" key="1">
    <citation type="submission" date="2018-03" db="EMBL/GenBank/DDBJ databases">
        <title>Non-Typhoidal Salmonella genome sequencing and assembly.</title>
        <authorList>
            <person name="Matchawe C."/>
        </authorList>
    </citation>
    <scope>NUCLEOTIDE SEQUENCE [LARGE SCALE GENOMIC DNA]</scope>
    <source>
        <strain evidence="2 3">108ev</strain>
    </source>
</reference>
<gene>
    <name evidence="2" type="ORF">C9E94_10940</name>
</gene>
<dbReference type="AlphaFoldDB" id="A0A659JXC7"/>
<evidence type="ECO:0000259" key="1">
    <source>
        <dbReference type="Pfam" id="PF13175"/>
    </source>
</evidence>
<name>A0A659JXC7_SALET</name>
<evidence type="ECO:0000313" key="3">
    <source>
        <dbReference type="Proteomes" id="UP000298060"/>
    </source>
</evidence>
<comment type="caution">
    <text evidence="2">The sequence shown here is derived from an EMBL/GenBank/DDBJ whole genome shotgun (WGS) entry which is preliminary data.</text>
</comment>
<feature type="domain" description="Endonuclease GajA/Old nuclease/RecF-like AAA" evidence="1">
    <location>
        <begin position="7"/>
        <end position="69"/>
    </location>
</feature>
<dbReference type="PANTHER" id="PTHR43581">
    <property type="entry name" value="ATP/GTP PHOSPHATASE"/>
    <property type="match status" value="1"/>
</dbReference>
<dbReference type="PANTHER" id="PTHR43581:SF4">
    <property type="entry name" value="ATP_GTP PHOSPHATASE"/>
    <property type="match status" value="1"/>
</dbReference>
<evidence type="ECO:0000313" key="2">
    <source>
        <dbReference type="EMBL" id="TGB50326.1"/>
    </source>
</evidence>
<feature type="non-terminal residue" evidence="2">
    <location>
        <position position="312"/>
    </location>
</feature>
<dbReference type="InterPro" id="IPR027417">
    <property type="entry name" value="P-loop_NTPase"/>
</dbReference>
<proteinExistence type="predicted"/>
<dbReference type="InterPro" id="IPR041685">
    <property type="entry name" value="AAA_GajA/Old/RecF-like"/>
</dbReference>
<dbReference type="Proteomes" id="UP000298060">
    <property type="component" value="Unassembled WGS sequence"/>
</dbReference>
<organism evidence="2 3">
    <name type="scientific">Salmonella enterica I</name>
    <dbReference type="NCBI Taxonomy" id="59201"/>
    <lineage>
        <taxon>Bacteria</taxon>
        <taxon>Pseudomonadati</taxon>
        <taxon>Pseudomonadota</taxon>
        <taxon>Gammaproteobacteria</taxon>
        <taxon>Enterobacterales</taxon>
        <taxon>Enterobacteriaceae</taxon>
        <taxon>Salmonella</taxon>
    </lineage>
</organism>
<accession>A0A659JXC7</accession>
<dbReference type="Gene3D" id="3.40.50.300">
    <property type="entry name" value="P-loop containing nucleotide triphosphate hydrolases"/>
    <property type="match status" value="1"/>
</dbReference>
<dbReference type="EMBL" id="PYJR01000082">
    <property type="protein sequence ID" value="TGB50326.1"/>
    <property type="molecule type" value="Genomic_DNA"/>
</dbReference>
<dbReference type="Pfam" id="PF13175">
    <property type="entry name" value="AAA_15"/>
    <property type="match status" value="2"/>
</dbReference>
<dbReference type="SUPFAM" id="SSF52540">
    <property type="entry name" value="P-loop containing nucleoside triphosphate hydrolases"/>
    <property type="match status" value="1"/>
</dbReference>